<gene>
    <name evidence="2" type="ORF">SAMN05216369_0621</name>
</gene>
<dbReference type="Proteomes" id="UP000184497">
    <property type="component" value="Unassembled WGS sequence"/>
</dbReference>
<feature type="transmembrane region" description="Helical" evidence="1">
    <location>
        <begin position="41"/>
        <end position="61"/>
    </location>
</feature>
<dbReference type="AlphaFoldDB" id="A0A1M6Q0F9"/>
<evidence type="ECO:0000256" key="1">
    <source>
        <dbReference type="SAM" id="Phobius"/>
    </source>
</evidence>
<organism evidence="2 3">
    <name type="scientific">Marinobacter antarcticus</name>
    <dbReference type="NCBI Taxonomy" id="564117"/>
    <lineage>
        <taxon>Bacteria</taxon>
        <taxon>Pseudomonadati</taxon>
        <taxon>Pseudomonadota</taxon>
        <taxon>Gammaproteobacteria</taxon>
        <taxon>Pseudomonadales</taxon>
        <taxon>Marinobacteraceae</taxon>
        <taxon>Marinobacter</taxon>
    </lineage>
</organism>
<sequence length="161" mass="17964">MRLLSAINILSPFMALAMLIGFALCLVSLVRAMGGRRKIPYISISFLLVPLLFFLLSKVAIVKVLNEKLADLEVKVTVSPSIASNPKPVLQEVISNLYQWKGSSGTRPSDRPYVFDVCLHGDCFTANIAQDSDDPRMYWVSYEPFMGTIPLGYTRLAYDKI</sequence>
<keyword evidence="1" id="KW-0812">Transmembrane</keyword>
<name>A0A1M6Q0F9_9GAMM</name>
<proteinExistence type="predicted"/>
<feature type="transmembrane region" description="Helical" evidence="1">
    <location>
        <begin position="6"/>
        <end position="29"/>
    </location>
</feature>
<dbReference type="EMBL" id="FRAQ01000001">
    <property type="protein sequence ID" value="SHK13674.1"/>
    <property type="molecule type" value="Genomic_DNA"/>
</dbReference>
<keyword evidence="1" id="KW-1133">Transmembrane helix</keyword>
<keyword evidence="3" id="KW-1185">Reference proteome</keyword>
<reference evidence="3" key="1">
    <citation type="submission" date="2016-11" db="EMBL/GenBank/DDBJ databases">
        <authorList>
            <person name="Varghese N."/>
            <person name="Submissions S."/>
        </authorList>
    </citation>
    <scope>NUCLEOTIDE SEQUENCE [LARGE SCALE GENOMIC DNA]</scope>
    <source>
        <strain evidence="3">CGMCC 1.10835</strain>
    </source>
</reference>
<dbReference type="STRING" id="564117.SAMN05216369_0621"/>
<keyword evidence="1" id="KW-0472">Membrane</keyword>
<protein>
    <submittedName>
        <fullName evidence="2">Uncharacterized protein</fullName>
    </submittedName>
</protein>
<evidence type="ECO:0000313" key="3">
    <source>
        <dbReference type="Proteomes" id="UP000184497"/>
    </source>
</evidence>
<evidence type="ECO:0000313" key="2">
    <source>
        <dbReference type="EMBL" id="SHK13674.1"/>
    </source>
</evidence>
<accession>A0A1M6Q0F9</accession>